<dbReference type="RefSeq" id="WP_249860341.1">
    <property type="nucleotide sequence ID" value="NZ_CP027059.1"/>
</dbReference>
<feature type="domain" description="Protein kinase" evidence="1">
    <location>
        <begin position="1"/>
        <end position="325"/>
    </location>
</feature>
<dbReference type="InterPro" id="IPR002575">
    <property type="entry name" value="Aminoglycoside_PTrfase"/>
</dbReference>
<evidence type="ECO:0000313" key="3">
    <source>
        <dbReference type="Proteomes" id="UP001057134"/>
    </source>
</evidence>
<evidence type="ECO:0000313" key="2">
    <source>
        <dbReference type="EMBL" id="UQZ84590.1"/>
    </source>
</evidence>
<sequence>MSSILKVIEKLKLNVLNIEDVPESFSSDVYKLTLASGDNVFVKIPFNKDKLFREFQMLETLKGIIPVPKVLDIWYGDESTTGALLLSAIRGMPCTGDMDEKLSFQIGVYQAMLHEVKPPGYGYHVTDGFKLLHQNDWRLCKEILDSKLYERCIVRFDEAFSALPDPDGPCIVHMDFRPGNILVNGNEVAGIIDFESARGGSSEIDFTKVNRYIWEVNPRTKIPFMEGYQSIRPMLALERVLPFYDFYDAFSAVVWCKNRGIEKKSNVPSGKYYYFKEFGGLLAEKTNATSPQAPIARWGLIEFQVRTQLDFVKKTAIIMFNRLNE</sequence>
<dbReference type="Pfam" id="PF01636">
    <property type="entry name" value="APH"/>
    <property type="match status" value="1"/>
</dbReference>
<dbReference type="PANTHER" id="PTHR21310:SF15">
    <property type="entry name" value="AMINOGLYCOSIDE PHOSPHOTRANSFERASE DOMAIN-CONTAINING PROTEIN"/>
    <property type="match status" value="1"/>
</dbReference>
<dbReference type="SUPFAM" id="SSF56112">
    <property type="entry name" value="Protein kinase-like (PK-like)"/>
    <property type="match status" value="1"/>
</dbReference>
<dbReference type="Gene3D" id="3.90.1200.10">
    <property type="match status" value="1"/>
</dbReference>
<dbReference type="PANTHER" id="PTHR21310">
    <property type="entry name" value="AMINOGLYCOSIDE PHOSPHOTRANSFERASE-RELATED-RELATED"/>
    <property type="match status" value="1"/>
</dbReference>
<keyword evidence="3" id="KW-1185">Reference proteome</keyword>
<name>A0ABY4RRG4_9BACL</name>
<reference evidence="2" key="1">
    <citation type="submission" date="2018-02" db="EMBL/GenBank/DDBJ databases">
        <authorList>
            <person name="Kim S.-K."/>
            <person name="Jung H.-I."/>
            <person name="Lee S.-W."/>
        </authorList>
    </citation>
    <scope>NUCLEOTIDE SEQUENCE</scope>
    <source>
        <strain evidence="2">SK3146</strain>
    </source>
</reference>
<accession>A0ABY4RRG4</accession>
<protein>
    <submittedName>
        <fullName evidence="2">Phosphotransferase enzyme family protein</fullName>
    </submittedName>
</protein>
<gene>
    <name evidence="2" type="ORF">SK3146_03845</name>
</gene>
<evidence type="ECO:0000259" key="1">
    <source>
        <dbReference type="PROSITE" id="PS50011"/>
    </source>
</evidence>
<dbReference type="InterPro" id="IPR000719">
    <property type="entry name" value="Prot_kinase_dom"/>
</dbReference>
<reference evidence="2" key="2">
    <citation type="journal article" date="2021" name="J Anim Sci Technol">
        <title>Complete genome sequence of Paenibacillus konkukensis sp. nov. SK3146 as a potential probiotic strain.</title>
        <authorList>
            <person name="Jung H.I."/>
            <person name="Park S."/>
            <person name="Niu K.M."/>
            <person name="Lee S.W."/>
            <person name="Kothari D."/>
            <person name="Yi K.J."/>
            <person name="Kim S.K."/>
        </authorList>
    </citation>
    <scope>NUCLEOTIDE SEQUENCE</scope>
    <source>
        <strain evidence="2">SK3146</strain>
    </source>
</reference>
<dbReference type="PROSITE" id="PS50011">
    <property type="entry name" value="PROTEIN_KINASE_DOM"/>
    <property type="match status" value="1"/>
</dbReference>
<dbReference type="Proteomes" id="UP001057134">
    <property type="component" value="Chromosome"/>
</dbReference>
<dbReference type="EMBL" id="CP027059">
    <property type="protein sequence ID" value="UQZ84590.1"/>
    <property type="molecule type" value="Genomic_DNA"/>
</dbReference>
<dbReference type="InterPro" id="IPR051678">
    <property type="entry name" value="AGP_Transferase"/>
</dbReference>
<dbReference type="InterPro" id="IPR011009">
    <property type="entry name" value="Kinase-like_dom_sf"/>
</dbReference>
<proteinExistence type="predicted"/>
<organism evidence="2 3">
    <name type="scientific">Paenibacillus konkukensis</name>
    <dbReference type="NCBI Taxonomy" id="2020716"/>
    <lineage>
        <taxon>Bacteria</taxon>
        <taxon>Bacillati</taxon>
        <taxon>Bacillota</taxon>
        <taxon>Bacilli</taxon>
        <taxon>Bacillales</taxon>
        <taxon>Paenibacillaceae</taxon>
        <taxon>Paenibacillus</taxon>
    </lineage>
</organism>